<protein>
    <recommendedName>
        <fullName evidence="5">Purine nucleoside phosphorylase</fullName>
    </recommendedName>
</protein>
<comment type="caution">
    <text evidence="3">The sequence shown here is derived from an EMBL/GenBank/DDBJ whole genome shotgun (WGS) entry which is preliminary data.</text>
</comment>
<dbReference type="OrthoDB" id="9103790at2"/>
<evidence type="ECO:0000313" key="4">
    <source>
        <dbReference type="Proteomes" id="UP000035963"/>
    </source>
</evidence>
<organism evidence="3 4">
    <name type="scientific">Caballeronia mineralivorans PML1(12)</name>
    <dbReference type="NCBI Taxonomy" id="908627"/>
    <lineage>
        <taxon>Bacteria</taxon>
        <taxon>Pseudomonadati</taxon>
        <taxon>Pseudomonadota</taxon>
        <taxon>Betaproteobacteria</taxon>
        <taxon>Burkholderiales</taxon>
        <taxon>Burkholderiaceae</taxon>
        <taxon>Caballeronia</taxon>
    </lineage>
</organism>
<keyword evidence="2" id="KW-0732">Signal</keyword>
<dbReference type="EMBL" id="AEJF01000062">
    <property type="protein sequence ID" value="KLU26673.1"/>
    <property type="molecule type" value="Genomic_DNA"/>
</dbReference>
<reference evidence="3 4" key="1">
    <citation type="journal article" date="2015" name="Genome Announc.">
        <title>Draft Genome Sequence of Burkholderia sp. Strain PML1(12), an Ectomycorrhizosphere-Inhabiting Bacterium with Effective Mineral-Weathering Ability.</title>
        <authorList>
            <person name="Uroz S."/>
            <person name="Oger P."/>
        </authorList>
    </citation>
    <scope>NUCLEOTIDE SEQUENCE [LARGE SCALE GENOMIC DNA]</scope>
    <source>
        <strain evidence="4">PML1(12)</strain>
    </source>
</reference>
<feature type="compositionally biased region" description="Low complexity" evidence="1">
    <location>
        <begin position="41"/>
        <end position="50"/>
    </location>
</feature>
<accession>A0A0J1G394</accession>
<name>A0A0J1G394_9BURK</name>
<dbReference type="RefSeq" id="WP_047846049.1">
    <property type="nucleotide sequence ID" value="NZ_AEJF01000062.1"/>
</dbReference>
<evidence type="ECO:0000256" key="1">
    <source>
        <dbReference type="SAM" id="MobiDB-lite"/>
    </source>
</evidence>
<proteinExistence type="predicted"/>
<dbReference type="PATRIC" id="fig|908627.4.peg.1731"/>
<evidence type="ECO:0000313" key="3">
    <source>
        <dbReference type="EMBL" id="KLU26673.1"/>
    </source>
</evidence>
<evidence type="ECO:0008006" key="5">
    <source>
        <dbReference type="Google" id="ProtNLM"/>
    </source>
</evidence>
<feature type="compositionally biased region" description="Basic and acidic residues" evidence="1">
    <location>
        <begin position="81"/>
        <end position="99"/>
    </location>
</feature>
<sequence length="99" mass="10440">MSCARVRSITVLASLGIVLGATPDSFAQSADATPATPPSTPALTSKQAQKAQRKAERKAARAKNSAELGQLEKNGYNPAADRNDYPDNLRKAEDKANGQ</sequence>
<feature type="region of interest" description="Disordered" evidence="1">
    <location>
        <begin position="27"/>
        <end position="99"/>
    </location>
</feature>
<dbReference type="AlphaFoldDB" id="A0A0J1G394"/>
<dbReference type="Proteomes" id="UP000035963">
    <property type="component" value="Unassembled WGS sequence"/>
</dbReference>
<feature type="chain" id="PRO_5005251258" description="Purine nucleoside phosphorylase" evidence="2">
    <location>
        <begin position="28"/>
        <end position="99"/>
    </location>
</feature>
<evidence type="ECO:0000256" key="2">
    <source>
        <dbReference type="SAM" id="SignalP"/>
    </source>
</evidence>
<gene>
    <name evidence="3" type="ORF">EOS_07840</name>
</gene>
<keyword evidence="4" id="KW-1185">Reference proteome</keyword>
<feature type="signal peptide" evidence="2">
    <location>
        <begin position="1"/>
        <end position="27"/>
    </location>
</feature>